<dbReference type="InterPro" id="IPR013424">
    <property type="entry name" value="Ice-binding_C"/>
</dbReference>
<accession>A0ABS7WPH4</accession>
<gene>
    <name evidence="3" type="ORF">KCN53_15525</name>
</gene>
<sequence>MLTKAILAAGVALTATAASAVTITLDDFTTQFEVGSVAGPLVTDGAAVTSDAQVVGSGATRTGTLEVTGNGSPGTNFASLTSTGGQIQLSQDSSVDGQFTLTYNIGSILFDAYNTMSNPEDLGTLDVFVSNSDGNPRTLSLSLNGVVQDTTASAQFIDGSASFPAETQSLSFDPDELTGSDVFVFSFNPFENTDWTATFLEFNIEEVPPPPPTDVPAPAALGLLGMGLAGVGFSRRRRKTA</sequence>
<comment type="caution">
    <text evidence="3">The sequence shown here is derived from an EMBL/GenBank/DDBJ whole genome shotgun (WGS) entry which is preliminary data.</text>
</comment>
<organism evidence="3 4">
    <name type="scientific">Pacificimonas aurantium</name>
    <dbReference type="NCBI Taxonomy" id="1250540"/>
    <lineage>
        <taxon>Bacteria</taxon>
        <taxon>Pseudomonadati</taxon>
        <taxon>Pseudomonadota</taxon>
        <taxon>Alphaproteobacteria</taxon>
        <taxon>Sphingomonadales</taxon>
        <taxon>Sphingosinicellaceae</taxon>
        <taxon>Pacificimonas</taxon>
    </lineage>
</organism>
<name>A0ABS7WPH4_9SPHN</name>
<feature type="signal peptide" evidence="1">
    <location>
        <begin position="1"/>
        <end position="20"/>
    </location>
</feature>
<reference evidence="3 4" key="1">
    <citation type="submission" date="2021-04" db="EMBL/GenBank/DDBJ databases">
        <authorList>
            <person name="Pira H."/>
            <person name="Risdian C."/>
            <person name="Wink J."/>
        </authorList>
    </citation>
    <scope>NUCLEOTIDE SEQUENCE [LARGE SCALE GENOMIC DNA]</scope>
    <source>
        <strain evidence="3 4">DSM 107782</strain>
    </source>
</reference>
<dbReference type="NCBIfam" id="TIGR02595">
    <property type="entry name" value="PEP_CTERM"/>
    <property type="match status" value="1"/>
</dbReference>
<dbReference type="EMBL" id="JAGSGB010000005">
    <property type="protein sequence ID" value="MBZ6380036.1"/>
    <property type="molecule type" value="Genomic_DNA"/>
</dbReference>
<dbReference type="RefSeq" id="WP_172406119.1">
    <property type="nucleotide sequence ID" value="NZ_JAGSGB010000005.1"/>
</dbReference>
<proteinExistence type="predicted"/>
<keyword evidence="4" id="KW-1185">Reference proteome</keyword>
<dbReference type="Proteomes" id="UP000824621">
    <property type="component" value="Unassembled WGS sequence"/>
</dbReference>
<evidence type="ECO:0000259" key="2">
    <source>
        <dbReference type="Pfam" id="PF07589"/>
    </source>
</evidence>
<protein>
    <submittedName>
        <fullName evidence="3">PEP-CTERM sorting domain-containing protein</fullName>
    </submittedName>
</protein>
<evidence type="ECO:0000256" key="1">
    <source>
        <dbReference type="SAM" id="SignalP"/>
    </source>
</evidence>
<keyword evidence="1" id="KW-0732">Signal</keyword>
<evidence type="ECO:0000313" key="3">
    <source>
        <dbReference type="EMBL" id="MBZ6380036.1"/>
    </source>
</evidence>
<dbReference type="Pfam" id="PF07589">
    <property type="entry name" value="PEP-CTERM"/>
    <property type="match status" value="1"/>
</dbReference>
<feature type="chain" id="PRO_5045837181" evidence="1">
    <location>
        <begin position="21"/>
        <end position="241"/>
    </location>
</feature>
<feature type="domain" description="Ice-binding protein C-terminal" evidence="2">
    <location>
        <begin position="214"/>
        <end position="236"/>
    </location>
</feature>
<evidence type="ECO:0000313" key="4">
    <source>
        <dbReference type="Proteomes" id="UP000824621"/>
    </source>
</evidence>